<keyword evidence="2" id="KW-1185">Reference proteome</keyword>
<comment type="caution">
    <text evidence="1">The sequence shown here is derived from an EMBL/GenBank/DDBJ whole genome shotgun (WGS) entry which is preliminary data.</text>
</comment>
<organism evidence="1 2">
    <name type="scientific">Naegleria lovaniensis</name>
    <name type="common">Amoeba</name>
    <dbReference type="NCBI Taxonomy" id="51637"/>
    <lineage>
        <taxon>Eukaryota</taxon>
        <taxon>Discoba</taxon>
        <taxon>Heterolobosea</taxon>
        <taxon>Tetramitia</taxon>
        <taxon>Eutetramitia</taxon>
        <taxon>Vahlkampfiidae</taxon>
        <taxon>Naegleria</taxon>
    </lineage>
</organism>
<dbReference type="GeneID" id="68094107"/>
<dbReference type="AlphaFoldDB" id="A0AA88GX59"/>
<dbReference type="RefSeq" id="XP_044551311.1">
    <property type="nucleotide sequence ID" value="XM_044690982.1"/>
</dbReference>
<proteinExistence type="predicted"/>
<accession>A0AA88GX59</accession>
<protein>
    <submittedName>
        <fullName evidence="1">Uncharacterized protein</fullName>
    </submittedName>
</protein>
<sequence length="251" mass="29262">MPKYNERSIPDSYNQEQKDVALLILDAFDWKRMGLPFRFSSNVFTELEQAYKEVHIDTDVREVMNAAQNNQKNCEYDMSAGLSYLDFVFKTGRNTKTYLTEMDLNVMKIGWIPMILHDFGFQYTLDKLVIVYEATCMRTHPDISCKEAAVVGEHKKLDILKHRNDILKVVLLSLQFAKLSAKEGKGFALGYLIDQDKAYLILVSHQSTDDQLNINSQLQVFKTFDMTQREEVYQLFSVLYTFVRYKKLTKV</sequence>
<dbReference type="Proteomes" id="UP000816034">
    <property type="component" value="Unassembled WGS sequence"/>
</dbReference>
<name>A0AA88GX59_NAELO</name>
<evidence type="ECO:0000313" key="2">
    <source>
        <dbReference type="Proteomes" id="UP000816034"/>
    </source>
</evidence>
<dbReference type="EMBL" id="PYSW02000013">
    <property type="protein sequence ID" value="KAG2387319.1"/>
    <property type="molecule type" value="Genomic_DNA"/>
</dbReference>
<evidence type="ECO:0000313" key="1">
    <source>
        <dbReference type="EMBL" id="KAG2387319.1"/>
    </source>
</evidence>
<gene>
    <name evidence="1" type="ORF">C9374_001651</name>
</gene>
<reference evidence="1 2" key="1">
    <citation type="journal article" date="2018" name="BMC Genomics">
        <title>The genome of Naegleria lovaniensis, the basis for a comparative approach to unravel pathogenicity factors of the human pathogenic amoeba N. fowleri.</title>
        <authorList>
            <person name="Liechti N."/>
            <person name="Schurch N."/>
            <person name="Bruggmann R."/>
            <person name="Wittwer M."/>
        </authorList>
    </citation>
    <scope>NUCLEOTIDE SEQUENCE [LARGE SCALE GENOMIC DNA]</scope>
    <source>
        <strain evidence="1 2">ATCC 30569</strain>
    </source>
</reference>